<dbReference type="InterPro" id="IPR001034">
    <property type="entry name" value="DeoR_HTH"/>
</dbReference>
<keyword evidence="7" id="KW-1185">Reference proteome</keyword>
<dbReference type="InterPro" id="IPR028082">
    <property type="entry name" value="Peripla_BP_I"/>
</dbReference>
<evidence type="ECO:0000256" key="2">
    <source>
        <dbReference type="ARBA" id="ARBA00023125"/>
    </source>
</evidence>
<dbReference type="PRINTS" id="PR00037">
    <property type="entry name" value="HTHLACR"/>
</dbReference>
<feature type="region of interest" description="Disordered" evidence="4">
    <location>
        <begin position="243"/>
        <end position="319"/>
    </location>
</feature>
<proteinExistence type="predicted"/>
<dbReference type="RefSeq" id="WP_181862841.1">
    <property type="nucleotide sequence ID" value="NZ_JACEQY010000003.1"/>
</dbReference>
<dbReference type="PANTHER" id="PTHR30146:SF155">
    <property type="entry name" value="ALANINE RACEMASE"/>
    <property type="match status" value="1"/>
</dbReference>
<feature type="domain" description="HTH deoR-type" evidence="5">
    <location>
        <begin position="5"/>
        <end position="60"/>
    </location>
</feature>
<dbReference type="SUPFAM" id="SSF46785">
    <property type="entry name" value="Winged helix' DNA-binding domain"/>
    <property type="match status" value="1"/>
</dbReference>
<dbReference type="PANTHER" id="PTHR30146">
    <property type="entry name" value="LACI-RELATED TRANSCRIPTIONAL REPRESSOR"/>
    <property type="match status" value="1"/>
</dbReference>
<dbReference type="Gene3D" id="3.40.50.2300">
    <property type="match status" value="4"/>
</dbReference>
<sequence length="443" mass="46009">MREPVELRRQRILAVVQSRGAVRVTDLAAELNVSVVTVRRDVEELARAGKLRRGHGVARSAVPVEESSAPDEPPADGDTVALVVPERHSYLFETLHGARPVLEEAGLRIALHIAPQVPGAERPLVERALAGGARGLLIAPRWRSAAAEEADYGWLSELGVPTVLMERRPRPGSALHALDSVCSDHWYGIHLAVDHLVSLGHRRIVLAARNDSPTARAIRAAFADIAAGRPEIEDWAITLSSPDAVPELGGPGPYAPVGPANSSSSSMTWADGGAASSGGTGASADGAHTQGAPAPDGDRTVPAHASGTSPGEAAASPADNTHVDLAGLLRERGATAALLHGDVDALMLVQHLMDSGVKVPQDCSVVAYDDVVAALGSTPLTAVAPPKAAIGRAAAELLLYRLSRPHTAGAEPARRIELLPELKVRGSALPIPVTADSRSGLSV</sequence>
<gene>
    <name evidence="6" type="ORF">H1V43_05135</name>
</gene>
<dbReference type="InterPro" id="IPR036388">
    <property type="entry name" value="WH-like_DNA-bd_sf"/>
</dbReference>
<dbReference type="PROSITE" id="PS51000">
    <property type="entry name" value="HTH_DEOR_2"/>
    <property type="match status" value="1"/>
</dbReference>
<dbReference type="InterPro" id="IPR018356">
    <property type="entry name" value="Tscrpt_reg_HTH_DeoR_CS"/>
</dbReference>
<dbReference type="Proteomes" id="UP000586976">
    <property type="component" value="Unassembled WGS sequence"/>
</dbReference>
<reference evidence="6 7" key="1">
    <citation type="submission" date="2020-07" db="EMBL/GenBank/DDBJ databases">
        <title>Streptomyces isolated from Indian soil.</title>
        <authorList>
            <person name="Mandal S."/>
            <person name="Maiti P.K."/>
        </authorList>
    </citation>
    <scope>NUCLEOTIDE SEQUENCE [LARGE SCALE GENOMIC DNA]</scope>
    <source>
        <strain evidence="6 7">PSKA54</strain>
    </source>
</reference>
<dbReference type="EMBL" id="JACEQY010000003">
    <property type="protein sequence ID" value="MBA4860772.1"/>
    <property type="molecule type" value="Genomic_DNA"/>
</dbReference>
<dbReference type="InterPro" id="IPR036390">
    <property type="entry name" value="WH_DNA-bd_sf"/>
</dbReference>
<dbReference type="GO" id="GO:0000976">
    <property type="term" value="F:transcription cis-regulatory region binding"/>
    <property type="evidence" value="ECO:0007669"/>
    <property type="project" value="TreeGrafter"/>
</dbReference>
<evidence type="ECO:0000256" key="3">
    <source>
        <dbReference type="ARBA" id="ARBA00023163"/>
    </source>
</evidence>
<accession>A0A7W2CX76</accession>
<dbReference type="GO" id="GO:0003700">
    <property type="term" value="F:DNA-binding transcription factor activity"/>
    <property type="evidence" value="ECO:0007669"/>
    <property type="project" value="InterPro"/>
</dbReference>
<evidence type="ECO:0000313" key="7">
    <source>
        <dbReference type="Proteomes" id="UP000586976"/>
    </source>
</evidence>
<name>A0A7W2CX76_9ACTN</name>
<dbReference type="Pfam" id="PF13377">
    <property type="entry name" value="Peripla_BP_3"/>
    <property type="match status" value="1"/>
</dbReference>
<organism evidence="6 7">
    <name type="scientific">Streptomyces himalayensis subsp. aureolus</name>
    <dbReference type="NCBI Taxonomy" id="2758039"/>
    <lineage>
        <taxon>Bacteria</taxon>
        <taxon>Bacillati</taxon>
        <taxon>Actinomycetota</taxon>
        <taxon>Actinomycetes</taxon>
        <taxon>Kitasatosporales</taxon>
        <taxon>Streptomycetaceae</taxon>
        <taxon>Streptomyces</taxon>
        <taxon>Streptomyces himalayensis</taxon>
    </lineage>
</organism>
<keyword evidence="3" id="KW-0804">Transcription</keyword>
<evidence type="ECO:0000259" key="5">
    <source>
        <dbReference type="PROSITE" id="PS51000"/>
    </source>
</evidence>
<dbReference type="PROSITE" id="PS00894">
    <property type="entry name" value="HTH_DEOR_1"/>
    <property type="match status" value="1"/>
</dbReference>
<protein>
    <submittedName>
        <fullName evidence="6">DeoR/GlpR family transcriptional regulator</fullName>
    </submittedName>
</protein>
<dbReference type="AlphaFoldDB" id="A0A7W2CX76"/>
<dbReference type="Gene3D" id="1.10.10.10">
    <property type="entry name" value="Winged helix-like DNA-binding domain superfamily/Winged helix DNA-binding domain"/>
    <property type="match status" value="1"/>
</dbReference>
<evidence type="ECO:0000256" key="1">
    <source>
        <dbReference type="ARBA" id="ARBA00023015"/>
    </source>
</evidence>
<dbReference type="InterPro" id="IPR046335">
    <property type="entry name" value="LacI/GalR-like_sensor"/>
</dbReference>
<dbReference type="SMART" id="SM00420">
    <property type="entry name" value="HTH_DEOR"/>
    <property type="match status" value="1"/>
</dbReference>
<keyword evidence="1" id="KW-0805">Transcription regulation</keyword>
<dbReference type="SUPFAM" id="SSF53822">
    <property type="entry name" value="Periplasmic binding protein-like I"/>
    <property type="match status" value="2"/>
</dbReference>
<feature type="region of interest" description="Disordered" evidence="4">
    <location>
        <begin position="57"/>
        <end position="76"/>
    </location>
</feature>
<comment type="caution">
    <text evidence="6">The sequence shown here is derived from an EMBL/GenBank/DDBJ whole genome shotgun (WGS) entry which is preliminary data.</text>
</comment>
<dbReference type="Pfam" id="PF08220">
    <property type="entry name" value="HTH_DeoR"/>
    <property type="match status" value="1"/>
</dbReference>
<evidence type="ECO:0000256" key="4">
    <source>
        <dbReference type="SAM" id="MobiDB-lite"/>
    </source>
</evidence>
<evidence type="ECO:0000313" key="6">
    <source>
        <dbReference type="EMBL" id="MBA4860772.1"/>
    </source>
</evidence>
<keyword evidence="2" id="KW-0238">DNA-binding</keyword>